<evidence type="ECO:0000313" key="1">
    <source>
        <dbReference type="EMBL" id="GBP49290.1"/>
    </source>
</evidence>
<evidence type="ECO:0000313" key="2">
    <source>
        <dbReference type="Proteomes" id="UP000299102"/>
    </source>
</evidence>
<organism evidence="1 2">
    <name type="scientific">Eumeta variegata</name>
    <name type="common">Bagworm moth</name>
    <name type="synonym">Eumeta japonica</name>
    <dbReference type="NCBI Taxonomy" id="151549"/>
    <lineage>
        <taxon>Eukaryota</taxon>
        <taxon>Metazoa</taxon>
        <taxon>Ecdysozoa</taxon>
        <taxon>Arthropoda</taxon>
        <taxon>Hexapoda</taxon>
        <taxon>Insecta</taxon>
        <taxon>Pterygota</taxon>
        <taxon>Neoptera</taxon>
        <taxon>Endopterygota</taxon>
        <taxon>Lepidoptera</taxon>
        <taxon>Glossata</taxon>
        <taxon>Ditrysia</taxon>
        <taxon>Tineoidea</taxon>
        <taxon>Psychidae</taxon>
        <taxon>Oiketicinae</taxon>
        <taxon>Eumeta</taxon>
    </lineage>
</organism>
<dbReference type="AlphaFoldDB" id="A0A4C1WEI6"/>
<accession>A0A4C1WEI6</accession>
<reference evidence="1 2" key="1">
    <citation type="journal article" date="2019" name="Commun. Biol.">
        <title>The bagworm genome reveals a unique fibroin gene that provides high tensile strength.</title>
        <authorList>
            <person name="Kono N."/>
            <person name="Nakamura H."/>
            <person name="Ohtoshi R."/>
            <person name="Tomita M."/>
            <person name="Numata K."/>
            <person name="Arakawa K."/>
        </authorList>
    </citation>
    <scope>NUCLEOTIDE SEQUENCE [LARGE SCALE GENOMIC DNA]</scope>
</reference>
<keyword evidence="2" id="KW-1185">Reference proteome</keyword>
<comment type="caution">
    <text evidence="1">The sequence shown here is derived from an EMBL/GenBank/DDBJ whole genome shotgun (WGS) entry which is preliminary data.</text>
</comment>
<proteinExistence type="predicted"/>
<name>A0A4C1WEI6_EUMVA</name>
<gene>
    <name evidence="1" type="ORF">EVAR_102233_1</name>
</gene>
<protein>
    <submittedName>
        <fullName evidence="1">Uncharacterized protein</fullName>
    </submittedName>
</protein>
<dbReference type="Proteomes" id="UP000299102">
    <property type="component" value="Unassembled WGS sequence"/>
</dbReference>
<dbReference type="EMBL" id="BGZK01000541">
    <property type="protein sequence ID" value="GBP49290.1"/>
    <property type="molecule type" value="Genomic_DNA"/>
</dbReference>
<sequence length="266" mass="29905">MQVTKDQTFTAVHGYWGPQRSHHCIAHLLGRYRISNGQSGGSEGEWTIGTLQETSVRVWYLNVEPDRLRAAASAGRKPEWGLATAARCEGGGAVFILDPISWAFRRRPAAHVPTHGNHFTRLPPALELQWRRLRDFSIYSFVRALYFDGADASHESSMSRRSFDVSKTASEANVAIVEGINSPQYLILYCVRSKNPGRKLPALARRRSGAADDRYHHIDDEVQLIRSWLGSKPIPSSTKAATLLTTKPPPFVRLTFYDVPREQNHN</sequence>